<feature type="region of interest" description="Disordered" evidence="1">
    <location>
        <begin position="1"/>
        <end position="36"/>
    </location>
</feature>
<sequence length="77" mass="8783">MKTHSRAKLGSKSKANPGSNRNPHQQKCTSGTGIGIMDRVGKTVHNAHIHSHYHRQVGRPEKERERERERERESAFA</sequence>
<gene>
    <name evidence="2" type="ORF">EVAR_53789_1</name>
</gene>
<dbReference type="Proteomes" id="UP000299102">
    <property type="component" value="Unassembled WGS sequence"/>
</dbReference>
<organism evidence="2 3">
    <name type="scientific">Eumeta variegata</name>
    <name type="common">Bagworm moth</name>
    <name type="synonym">Eumeta japonica</name>
    <dbReference type="NCBI Taxonomy" id="151549"/>
    <lineage>
        <taxon>Eukaryota</taxon>
        <taxon>Metazoa</taxon>
        <taxon>Ecdysozoa</taxon>
        <taxon>Arthropoda</taxon>
        <taxon>Hexapoda</taxon>
        <taxon>Insecta</taxon>
        <taxon>Pterygota</taxon>
        <taxon>Neoptera</taxon>
        <taxon>Endopterygota</taxon>
        <taxon>Lepidoptera</taxon>
        <taxon>Glossata</taxon>
        <taxon>Ditrysia</taxon>
        <taxon>Tineoidea</taxon>
        <taxon>Psychidae</taxon>
        <taxon>Oiketicinae</taxon>
        <taxon>Eumeta</taxon>
    </lineage>
</organism>
<feature type="compositionally biased region" description="Basic residues" evidence="1">
    <location>
        <begin position="1"/>
        <end position="11"/>
    </location>
</feature>
<dbReference type="AlphaFoldDB" id="A0A4C1XXF2"/>
<comment type="caution">
    <text evidence="2">The sequence shown here is derived from an EMBL/GenBank/DDBJ whole genome shotgun (WGS) entry which is preliminary data.</text>
</comment>
<reference evidence="2 3" key="1">
    <citation type="journal article" date="2019" name="Commun. Biol.">
        <title>The bagworm genome reveals a unique fibroin gene that provides high tensile strength.</title>
        <authorList>
            <person name="Kono N."/>
            <person name="Nakamura H."/>
            <person name="Ohtoshi R."/>
            <person name="Tomita M."/>
            <person name="Numata K."/>
            <person name="Arakawa K."/>
        </authorList>
    </citation>
    <scope>NUCLEOTIDE SEQUENCE [LARGE SCALE GENOMIC DNA]</scope>
</reference>
<feature type="region of interest" description="Disordered" evidence="1">
    <location>
        <begin position="48"/>
        <end position="77"/>
    </location>
</feature>
<evidence type="ECO:0000313" key="3">
    <source>
        <dbReference type="Proteomes" id="UP000299102"/>
    </source>
</evidence>
<protein>
    <submittedName>
        <fullName evidence="2">Uncharacterized protein</fullName>
    </submittedName>
</protein>
<proteinExistence type="predicted"/>
<evidence type="ECO:0000313" key="2">
    <source>
        <dbReference type="EMBL" id="GBP67793.1"/>
    </source>
</evidence>
<keyword evidence="3" id="KW-1185">Reference proteome</keyword>
<accession>A0A4C1XXF2</accession>
<name>A0A4C1XXF2_EUMVA</name>
<evidence type="ECO:0000256" key="1">
    <source>
        <dbReference type="SAM" id="MobiDB-lite"/>
    </source>
</evidence>
<feature type="compositionally biased region" description="Basic residues" evidence="1">
    <location>
        <begin position="48"/>
        <end position="57"/>
    </location>
</feature>
<feature type="compositionally biased region" description="Polar residues" evidence="1">
    <location>
        <begin position="13"/>
        <end position="31"/>
    </location>
</feature>
<dbReference type="EMBL" id="BGZK01000992">
    <property type="protein sequence ID" value="GBP67793.1"/>
    <property type="molecule type" value="Genomic_DNA"/>
</dbReference>
<feature type="compositionally biased region" description="Basic and acidic residues" evidence="1">
    <location>
        <begin position="58"/>
        <end position="77"/>
    </location>
</feature>